<dbReference type="Proteomes" id="UP000310158">
    <property type="component" value="Unassembled WGS sequence"/>
</dbReference>
<keyword evidence="4" id="KW-1185">Reference proteome</keyword>
<keyword evidence="2" id="KW-0732">Signal</keyword>
<evidence type="ECO:0000313" key="3">
    <source>
        <dbReference type="EMBL" id="THH20759.1"/>
    </source>
</evidence>
<evidence type="ECO:0000256" key="1">
    <source>
        <dbReference type="SAM" id="MobiDB-lite"/>
    </source>
</evidence>
<dbReference type="AlphaFoldDB" id="A0A4S4M6C6"/>
<protein>
    <submittedName>
        <fullName evidence="3">Uncharacterized protein</fullName>
    </submittedName>
</protein>
<proteinExistence type="predicted"/>
<comment type="caution">
    <text evidence="3">The sequence shown here is derived from an EMBL/GenBank/DDBJ whole genome shotgun (WGS) entry which is preliminary data.</text>
</comment>
<name>A0A4S4M6C6_9AGAM</name>
<feature type="chain" id="PRO_5020463333" evidence="2">
    <location>
        <begin position="20"/>
        <end position="279"/>
    </location>
</feature>
<accession>A0A4S4M6C6</accession>
<dbReference type="EMBL" id="SGPL01000015">
    <property type="protein sequence ID" value="THH20759.1"/>
    <property type="molecule type" value="Genomic_DNA"/>
</dbReference>
<feature type="region of interest" description="Disordered" evidence="1">
    <location>
        <begin position="192"/>
        <end position="213"/>
    </location>
</feature>
<evidence type="ECO:0000256" key="2">
    <source>
        <dbReference type="SAM" id="SignalP"/>
    </source>
</evidence>
<feature type="signal peptide" evidence="2">
    <location>
        <begin position="1"/>
        <end position="19"/>
    </location>
</feature>
<gene>
    <name evidence="3" type="ORF">EW146_g675</name>
</gene>
<reference evidence="3 4" key="1">
    <citation type="submission" date="2019-02" db="EMBL/GenBank/DDBJ databases">
        <title>Genome sequencing of the rare red list fungi Bondarzewia mesenterica.</title>
        <authorList>
            <person name="Buettner E."/>
            <person name="Kellner H."/>
        </authorList>
    </citation>
    <scope>NUCLEOTIDE SEQUENCE [LARGE SCALE GENOMIC DNA]</scope>
    <source>
        <strain evidence="3 4">DSM 108281</strain>
    </source>
</reference>
<evidence type="ECO:0000313" key="4">
    <source>
        <dbReference type="Proteomes" id="UP000310158"/>
    </source>
</evidence>
<organism evidence="3 4">
    <name type="scientific">Bondarzewia mesenterica</name>
    <dbReference type="NCBI Taxonomy" id="1095465"/>
    <lineage>
        <taxon>Eukaryota</taxon>
        <taxon>Fungi</taxon>
        <taxon>Dikarya</taxon>
        <taxon>Basidiomycota</taxon>
        <taxon>Agaricomycotina</taxon>
        <taxon>Agaricomycetes</taxon>
        <taxon>Russulales</taxon>
        <taxon>Bondarzewiaceae</taxon>
        <taxon>Bondarzewia</taxon>
    </lineage>
</organism>
<dbReference type="OrthoDB" id="3362246at2759"/>
<sequence length="279" mass="27024">MKTVFTSFVAAALVAGVAAQSSLTVNTPPFRSPGAEELLPTSLFVSLDITFLRNFRTEFRAPPNAMILEVCRCAFSLSALYQCLLAFSVLPGGDPTGAAILDFGQQSGTSITWPQVNQTAGTSLGLTLRDSNGLTAQSAPFTVNSGSDTSCLTSSAPSSSSAAASSSSGTGTGSASSAASSTSAVASSASSSASSATSTAPSTSHAASTTVSSSASHSSAASSAASSSRASSSGSYLISLDVASASASSPATSSGAAPVLAVQYGAAGVIGAVIAAVLA</sequence>